<dbReference type="InterPro" id="IPR001466">
    <property type="entry name" value="Beta-lactam-related"/>
</dbReference>
<keyword evidence="2" id="KW-0378">Hydrolase</keyword>
<dbReference type="Pfam" id="PF00144">
    <property type="entry name" value="Beta-lactamase"/>
    <property type="match status" value="1"/>
</dbReference>
<organism evidence="2 3">
    <name type="scientific">Frischella japonica</name>
    <dbReference type="NCBI Taxonomy" id="2741544"/>
    <lineage>
        <taxon>Bacteria</taxon>
        <taxon>Pseudomonadati</taxon>
        <taxon>Pseudomonadota</taxon>
        <taxon>Gammaproteobacteria</taxon>
        <taxon>Orbales</taxon>
        <taxon>Orbaceae</taxon>
        <taxon>Frischella</taxon>
    </lineage>
</organism>
<proteinExistence type="predicted"/>
<sequence length="320" mass="36452">MNPDKLRELDVALNFQLGIIKGIAILRKGGIVFEKYFKGYHAENAHHLTSVTQSVTSALVGIAIDKGYIKSVDQPILDFFPEAESKASDMLKRHLTIKHLLTMTAPYSWKKSEPLDRLRRQKNWTMFMLEMLGQKGQLGEFQFNMSNAHLLSAIITRSTGLSTREFANKSLFSHLGVKEIDDQQMKSFSKEDVYGENITGWIKDPQNINTGGWGLSLTLRDMLRLGYLYLNKGQCNDKPIISENWITESLKQHTEDCGYMWWLREDKGINTFLAAGIGGTYLYCVPEKDLIVAIVSKVDKMIIDRWELMADYIIPSITDS</sequence>
<dbReference type="EMBL" id="JABURY010000016">
    <property type="protein sequence ID" value="MBC9131157.1"/>
    <property type="molecule type" value="Genomic_DNA"/>
</dbReference>
<gene>
    <name evidence="2" type="ORF">FcAc13_07525</name>
</gene>
<accession>A0ABR7QY76</accession>
<evidence type="ECO:0000313" key="3">
    <source>
        <dbReference type="Proteomes" id="UP000651208"/>
    </source>
</evidence>
<reference evidence="2 3" key="1">
    <citation type="submission" date="2020-06" db="EMBL/GenBank/DDBJ databases">
        <title>Frischella cerana isolated from Apis cerana gut homogenate.</title>
        <authorList>
            <person name="Wolter L.A."/>
            <person name="Suenami S."/>
            <person name="Miyazaki R."/>
        </authorList>
    </citation>
    <scope>NUCLEOTIDE SEQUENCE [LARGE SCALE GENOMIC DNA]</scope>
    <source>
        <strain evidence="2 3">Ac13</strain>
    </source>
</reference>
<dbReference type="SUPFAM" id="SSF56601">
    <property type="entry name" value="beta-lactamase/transpeptidase-like"/>
    <property type="match status" value="1"/>
</dbReference>
<dbReference type="InterPro" id="IPR050789">
    <property type="entry name" value="Diverse_Enzym_Activities"/>
</dbReference>
<dbReference type="GO" id="GO:0016787">
    <property type="term" value="F:hydrolase activity"/>
    <property type="evidence" value="ECO:0007669"/>
    <property type="project" value="UniProtKB-KW"/>
</dbReference>
<evidence type="ECO:0000313" key="2">
    <source>
        <dbReference type="EMBL" id="MBC9131157.1"/>
    </source>
</evidence>
<dbReference type="PANTHER" id="PTHR43283">
    <property type="entry name" value="BETA-LACTAMASE-RELATED"/>
    <property type="match status" value="1"/>
</dbReference>
<name>A0ABR7QY76_9GAMM</name>
<dbReference type="Gene3D" id="3.40.710.10">
    <property type="entry name" value="DD-peptidase/beta-lactamase superfamily"/>
    <property type="match status" value="1"/>
</dbReference>
<dbReference type="PANTHER" id="PTHR43283:SF7">
    <property type="entry name" value="BETA-LACTAMASE-RELATED DOMAIN-CONTAINING PROTEIN"/>
    <property type="match status" value="1"/>
</dbReference>
<dbReference type="Proteomes" id="UP000651208">
    <property type="component" value="Unassembled WGS sequence"/>
</dbReference>
<feature type="domain" description="Beta-lactamase-related" evidence="1">
    <location>
        <begin position="23"/>
        <end position="299"/>
    </location>
</feature>
<evidence type="ECO:0000259" key="1">
    <source>
        <dbReference type="Pfam" id="PF00144"/>
    </source>
</evidence>
<comment type="caution">
    <text evidence="2">The sequence shown here is derived from an EMBL/GenBank/DDBJ whole genome shotgun (WGS) entry which is preliminary data.</text>
</comment>
<dbReference type="InterPro" id="IPR012338">
    <property type="entry name" value="Beta-lactam/transpept-like"/>
</dbReference>
<protein>
    <submittedName>
        <fullName evidence="2">Serine hydrolase</fullName>
    </submittedName>
</protein>
<keyword evidence="3" id="KW-1185">Reference proteome</keyword>